<protein>
    <submittedName>
        <fullName evidence="1">Uncharacterized protein</fullName>
    </submittedName>
</protein>
<comment type="caution">
    <text evidence="1">The sequence shown here is derived from an EMBL/GenBank/DDBJ whole genome shotgun (WGS) entry which is preliminary data.</text>
</comment>
<dbReference type="EMBL" id="JANAKD010000099">
    <property type="protein sequence ID" value="KAJ3497625.1"/>
    <property type="molecule type" value="Genomic_DNA"/>
</dbReference>
<proteinExistence type="predicted"/>
<sequence>MAAQNPMQAPGLTQATYPDAFPERNPLDRLRIYIADEISRILDVEKTLVFGGLDRAASLDSGDLLLAVPRLRIQGIKPGELAVKIASQFDLRLTSGQLKKPIADGIYVRFFIETKYGFNYLVPDILHESSQYGFNTSSGLLNRDEPTTGRKRMIVEFSSPNIAKRFHAGHVRSAIIGNFLSNLYEVSGYEVIRMNYLGDWGRQYGLLACGWKRYGDEDAFVKDPIGHLLEIYVKICADFEPEDKAYAAARDRGEDTAMLESQGVLGEAKANFKGMEDGDEEALKLWRKFRALSIENFKETYARLNISFTVYSGESGVLPETMEMAESVQAKLGLTEPFDGATCIDFKKHGAPKLSEAIVRNRNGTTSYLLRDIGAAIQREKEYSMDEMLYVVMNEQDVHLNRLFKSLELMGGEYTALSKKMKHITFGRVAGMSSRKGNVKFLDELITEVAEYMHNVMRKNNDKYEQIENPEQVAEHLGISAILVQDMSGKKIHDYDFDLERMTSFEGDTGPYLQYAHARLASIFRRIDITPAEMLNADFSSLENSTHAANLLRIMMRWPDMVAQTLKTLEANTILTYLFKLAHELSASYDHLRVVNPPEGRAVSAARAALYKAAQQVLRNGMGVLGLTPVDRM</sequence>
<keyword evidence="2" id="KW-1185">Reference proteome</keyword>
<organism evidence="1 2">
    <name type="scientific">Lecanicillium saksenae</name>
    <dbReference type="NCBI Taxonomy" id="468837"/>
    <lineage>
        <taxon>Eukaryota</taxon>
        <taxon>Fungi</taxon>
        <taxon>Dikarya</taxon>
        <taxon>Ascomycota</taxon>
        <taxon>Pezizomycotina</taxon>
        <taxon>Sordariomycetes</taxon>
        <taxon>Hypocreomycetidae</taxon>
        <taxon>Hypocreales</taxon>
        <taxon>Cordycipitaceae</taxon>
        <taxon>Lecanicillium</taxon>
    </lineage>
</organism>
<name>A0ACC1R4Q9_9HYPO</name>
<evidence type="ECO:0000313" key="2">
    <source>
        <dbReference type="Proteomes" id="UP001148737"/>
    </source>
</evidence>
<reference evidence="1" key="1">
    <citation type="submission" date="2022-07" db="EMBL/GenBank/DDBJ databases">
        <title>Genome Sequence of Lecanicillium saksenae.</title>
        <authorList>
            <person name="Buettner E."/>
        </authorList>
    </citation>
    <scope>NUCLEOTIDE SEQUENCE</scope>
    <source>
        <strain evidence="1">VT-O1</strain>
    </source>
</reference>
<evidence type="ECO:0000313" key="1">
    <source>
        <dbReference type="EMBL" id="KAJ3497625.1"/>
    </source>
</evidence>
<gene>
    <name evidence="1" type="ORF">NLG97_g1758</name>
</gene>
<accession>A0ACC1R4Q9</accession>
<dbReference type="Proteomes" id="UP001148737">
    <property type="component" value="Unassembled WGS sequence"/>
</dbReference>